<dbReference type="EMBL" id="BSNN01000001">
    <property type="protein sequence ID" value="GLQ33794.1"/>
    <property type="molecule type" value="Genomic_DNA"/>
</dbReference>
<dbReference type="PANTHER" id="PTHR43384:SF13">
    <property type="entry name" value="SLR0110 PROTEIN"/>
    <property type="match status" value="1"/>
</dbReference>
<evidence type="ECO:0000256" key="2">
    <source>
        <dbReference type="ARBA" id="ARBA00022840"/>
    </source>
</evidence>
<name>A0ABQ5VRB0_9RHOB</name>
<accession>A0ABQ5VRB0</accession>
<dbReference type="Pfam" id="PF10609">
    <property type="entry name" value="ParA"/>
    <property type="match status" value="1"/>
</dbReference>
<proteinExistence type="predicted"/>
<dbReference type="Proteomes" id="UP001156694">
    <property type="component" value="Unassembled WGS sequence"/>
</dbReference>
<dbReference type="PANTHER" id="PTHR43384">
    <property type="entry name" value="SEPTUM SITE-DETERMINING PROTEIN MIND HOMOLOG, CHLOROPLASTIC-RELATED"/>
    <property type="match status" value="1"/>
</dbReference>
<keyword evidence="5" id="KW-1185">Reference proteome</keyword>
<reference evidence="5" key="1">
    <citation type="journal article" date="2019" name="Int. J. Syst. Evol. Microbiol.">
        <title>The Global Catalogue of Microorganisms (GCM) 10K type strain sequencing project: providing services to taxonomists for standard genome sequencing and annotation.</title>
        <authorList>
            <consortium name="The Broad Institute Genomics Platform"/>
            <consortium name="The Broad Institute Genome Sequencing Center for Infectious Disease"/>
            <person name="Wu L."/>
            <person name="Ma J."/>
        </authorList>
    </citation>
    <scope>NUCLEOTIDE SEQUENCE [LARGE SCALE GENOMIC DNA]</scope>
    <source>
        <strain evidence="5">NBRC 110140</strain>
    </source>
</reference>
<evidence type="ECO:0008006" key="6">
    <source>
        <dbReference type="Google" id="ProtNLM"/>
    </source>
</evidence>
<evidence type="ECO:0000313" key="5">
    <source>
        <dbReference type="Proteomes" id="UP001156694"/>
    </source>
</evidence>
<feature type="compositionally biased region" description="Polar residues" evidence="3">
    <location>
        <begin position="190"/>
        <end position="201"/>
    </location>
</feature>
<keyword evidence="2" id="KW-0067">ATP-binding</keyword>
<evidence type="ECO:0000313" key="4">
    <source>
        <dbReference type="EMBL" id="GLQ33794.1"/>
    </source>
</evidence>
<dbReference type="InterPro" id="IPR027417">
    <property type="entry name" value="P-loop_NTPase"/>
</dbReference>
<dbReference type="InterPro" id="IPR050625">
    <property type="entry name" value="ParA/MinD_ATPase"/>
</dbReference>
<dbReference type="InterPro" id="IPR011006">
    <property type="entry name" value="CheY-like_superfamily"/>
</dbReference>
<comment type="caution">
    <text evidence="4">The sequence shown here is derived from an EMBL/GenBank/DDBJ whole genome shotgun (WGS) entry which is preliminary data.</text>
</comment>
<feature type="compositionally biased region" description="Pro residues" evidence="3">
    <location>
        <begin position="219"/>
        <end position="232"/>
    </location>
</feature>
<feature type="region of interest" description="Disordered" evidence="3">
    <location>
        <begin position="130"/>
        <end position="258"/>
    </location>
</feature>
<protein>
    <recommendedName>
        <fullName evidence="6">Pilus assembly protein CpaE</fullName>
    </recommendedName>
</protein>
<sequence>MNTETGTQYSDDVVLSCAISQRLEAYPELINEMQHYFGDNWGGLEIGDAISVLNSSHAKHMQSMVMALSSPDEQYLDIIEEIIKTSKAQKIRTVILTQDLSATALHRLMRSGADDFVPYPLPSGALPAALGIATTPPSPAATVPPAPVQSSPQPKTEAPVAETESADPSPNPTPPAPESAAESEAPAQPQEVTAHNFSQPAPETVKEKAPEAPSAVQPEPQPPAPEPMPEPLKPQLDKQAPTTEPEPAPSSPDVVSTPKSGTVFPVFGGAGGVGASTFAANLAWELQSVLGDEGRVCLLDFGFQFGSVGTYLDTPRTDATLELFSSIDILDEEGLTQSLSLYRDTLSVLTAPPDSVPLEIMHPEQIGKMIDLAASQFDYVIIDLPNALLSWSETVLDRAHLLFTLLELDMRSAQNALRFLRALKAEELPYEKVQFILNRAPKMTDLNGRSRVKRMADSLNIEFRWMLPDGGKHVVSACDQGSPLAITAARNPLRKDMRKIAENLINLSSETPKKKAKA</sequence>
<organism evidence="4 5">
    <name type="scientific">Amylibacter marinus</name>
    <dbReference type="NCBI Taxonomy" id="1475483"/>
    <lineage>
        <taxon>Bacteria</taxon>
        <taxon>Pseudomonadati</taxon>
        <taxon>Pseudomonadota</taxon>
        <taxon>Alphaproteobacteria</taxon>
        <taxon>Rhodobacterales</taxon>
        <taxon>Paracoccaceae</taxon>
        <taxon>Amylibacter</taxon>
    </lineage>
</organism>
<dbReference type="SUPFAM" id="SSF52172">
    <property type="entry name" value="CheY-like"/>
    <property type="match status" value="1"/>
</dbReference>
<feature type="compositionally biased region" description="Low complexity" evidence="3">
    <location>
        <begin position="178"/>
        <end position="189"/>
    </location>
</feature>
<gene>
    <name evidence="4" type="ORF">GCM10007939_00770</name>
</gene>
<dbReference type="RefSeq" id="WP_284375039.1">
    <property type="nucleotide sequence ID" value="NZ_BSNN01000001.1"/>
</dbReference>
<evidence type="ECO:0000256" key="3">
    <source>
        <dbReference type="SAM" id="MobiDB-lite"/>
    </source>
</evidence>
<feature type="compositionally biased region" description="Pro residues" evidence="3">
    <location>
        <begin position="136"/>
        <end position="147"/>
    </location>
</feature>
<evidence type="ECO:0000256" key="1">
    <source>
        <dbReference type="ARBA" id="ARBA00022741"/>
    </source>
</evidence>
<dbReference type="InterPro" id="IPR033756">
    <property type="entry name" value="YlxH/NBP35"/>
</dbReference>
<dbReference type="Gene3D" id="3.40.50.300">
    <property type="entry name" value="P-loop containing nucleotide triphosphate hydrolases"/>
    <property type="match status" value="1"/>
</dbReference>
<keyword evidence="1" id="KW-0547">Nucleotide-binding</keyword>
<dbReference type="SUPFAM" id="SSF52540">
    <property type="entry name" value="P-loop containing nucleoside triphosphate hydrolases"/>
    <property type="match status" value="1"/>
</dbReference>